<dbReference type="EMBL" id="AE015924">
    <property type="protein sequence ID" value="AAQ65624.1"/>
    <property type="molecule type" value="Genomic_DNA"/>
</dbReference>
<sequence>MSMKRSGNKHPFGFTVLRLNAFVTRCILSLSFLLCLSACSQGRKERFFVPAFPEGTELRDGDLICRLGTSWYSGLFRKKASSAQEYSHIGIVLYAGTDSCSVVHTEEDPSSGHGGVALESLSSFLAHSRRAGIYRLHLPDSVLSHFVRAALDYRERQVPFDFAFDSASDAELYCTELVAAALLRADSLLPIRPSISVAGRRVYSLDDLLLLPGTKCMALAN</sequence>
<organism evidence="1 2">
    <name type="scientific">Porphyromonas gingivalis (strain ATCC BAA-308 / W83)</name>
    <dbReference type="NCBI Taxonomy" id="242619"/>
    <lineage>
        <taxon>Bacteria</taxon>
        <taxon>Pseudomonadati</taxon>
        <taxon>Bacteroidota</taxon>
        <taxon>Bacteroidia</taxon>
        <taxon>Bacteroidales</taxon>
        <taxon>Porphyromonadaceae</taxon>
        <taxon>Porphyromonas</taxon>
    </lineage>
</organism>
<evidence type="ECO:0008006" key="3">
    <source>
        <dbReference type="Google" id="ProtNLM"/>
    </source>
</evidence>
<reference evidence="1 2" key="1">
    <citation type="journal article" date="2003" name="J. Bacteriol.">
        <title>Complete genome sequence of the oral pathogenic bacterium Porphyromonas gingivalis strain W83.</title>
        <authorList>
            <person name="Nelson K."/>
            <person name="Fleishmann R."/>
            <person name="DeBoy R."/>
            <person name="Paulsen I."/>
            <person name="Fouts D."/>
            <person name="Eisen J."/>
            <person name="Daugherty S."/>
            <person name="Dodson R."/>
            <person name="Durkin A."/>
            <person name="Gwinn M."/>
            <person name="Haft D."/>
            <person name="Kolonay J."/>
            <person name="Nelson W."/>
            <person name="White O."/>
            <person name="Mason T."/>
            <person name="Tallon L."/>
            <person name="Gray J."/>
            <person name="Granger D."/>
            <person name="Tettelin H."/>
            <person name="Dong H."/>
            <person name="Galvin J."/>
            <person name="Duncan M."/>
            <person name="Dewhirst F."/>
            <person name="Fraser C."/>
        </authorList>
    </citation>
    <scope>NUCLEOTIDE SEQUENCE [LARGE SCALE GENOMIC DNA]</scope>
    <source>
        <strain evidence="2">ATCC BAA-308 / W83</strain>
    </source>
</reference>
<name>Q7MX04_PORGI</name>
<keyword evidence="2" id="KW-1185">Reference proteome</keyword>
<gene>
    <name evidence="1" type="ordered locus">PG_0424</name>
</gene>
<dbReference type="AlphaFoldDB" id="Q7MX04"/>
<dbReference type="STRING" id="242619.PG_0424"/>
<protein>
    <recommendedName>
        <fullName evidence="3">Orthopoxovirus protein, PF05708 family</fullName>
    </recommendedName>
</protein>
<dbReference type="Gene3D" id="3.90.1720.10">
    <property type="entry name" value="endopeptidase domain like (from Nostoc punctiforme)"/>
    <property type="match status" value="1"/>
</dbReference>
<dbReference type="Pfam" id="PF05708">
    <property type="entry name" value="Peptidase_C92"/>
    <property type="match status" value="1"/>
</dbReference>
<proteinExistence type="predicted"/>
<accession>Q7MX04</accession>
<dbReference type="InterPro" id="IPR024453">
    <property type="entry name" value="Peptidase_C92"/>
</dbReference>
<dbReference type="HOGENOM" id="CLU_1260486_0_0_10"/>
<dbReference type="eggNOG" id="ENOG50336TE">
    <property type="taxonomic scope" value="Bacteria"/>
</dbReference>
<dbReference type="Proteomes" id="UP000000588">
    <property type="component" value="Chromosome"/>
</dbReference>
<dbReference type="InterPro" id="IPR038765">
    <property type="entry name" value="Papain-like_cys_pep_sf"/>
</dbReference>
<evidence type="ECO:0000313" key="2">
    <source>
        <dbReference type="Proteomes" id="UP000000588"/>
    </source>
</evidence>
<evidence type="ECO:0000313" key="1">
    <source>
        <dbReference type="EMBL" id="AAQ65624.1"/>
    </source>
</evidence>
<dbReference type="EnsemblBacteria" id="AAQ65624">
    <property type="protein sequence ID" value="AAQ65624"/>
    <property type="gene ID" value="PG_0424"/>
</dbReference>
<dbReference type="SUPFAM" id="SSF54001">
    <property type="entry name" value="Cysteine proteinases"/>
    <property type="match status" value="1"/>
</dbReference>
<dbReference type="KEGG" id="pgi:PG_0424"/>